<dbReference type="Gene3D" id="1.10.10.10">
    <property type="entry name" value="Winged helix-like DNA-binding domain superfamily/Winged helix DNA-binding domain"/>
    <property type="match status" value="1"/>
</dbReference>
<dbReference type="GO" id="GO:0000976">
    <property type="term" value="F:transcription cis-regulatory region binding"/>
    <property type="evidence" value="ECO:0007669"/>
    <property type="project" value="TreeGrafter"/>
</dbReference>
<dbReference type="SUPFAM" id="SSF46785">
    <property type="entry name" value="Winged helix' DNA-binding domain"/>
    <property type="match status" value="1"/>
</dbReference>
<protein>
    <submittedName>
        <fullName evidence="6">LysR family transcriptional regulator</fullName>
    </submittedName>
</protein>
<evidence type="ECO:0000259" key="5">
    <source>
        <dbReference type="PROSITE" id="PS50931"/>
    </source>
</evidence>
<evidence type="ECO:0000313" key="8">
    <source>
        <dbReference type="Proteomes" id="UP001154095"/>
    </source>
</evidence>
<evidence type="ECO:0000256" key="2">
    <source>
        <dbReference type="ARBA" id="ARBA00023015"/>
    </source>
</evidence>
<comment type="similarity">
    <text evidence="1">Belongs to the LysR transcriptional regulatory family.</text>
</comment>
<accession>A0AAU9VHI7</accession>
<organism evidence="6 9">
    <name type="scientific">Erysipelothrix amsterdamensis</name>
    <dbReference type="NCBI Taxonomy" id="2929157"/>
    <lineage>
        <taxon>Bacteria</taxon>
        <taxon>Bacillati</taxon>
        <taxon>Bacillota</taxon>
        <taxon>Erysipelotrichia</taxon>
        <taxon>Erysipelotrichales</taxon>
        <taxon>Erysipelotrichaceae</taxon>
        <taxon>Erysipelothrix</taxon>
    </lineage>
</organism>
<dbReference type="Proteomes" id="UP001154095">
    <property type="component" value="Chromosome"/>
</dbReference>
<keyword evidence="8" id="KW-1185">Reference proteome</keyword>
<dbReference type="InterPro" id="IPR036388">
    <property type="entry name" value="WH-like_DNA-bd_sf"/>
</dbReference>
<evidence type="ECO:0000313" key="9">
    <source>
        <dbReference type="Proteomes" id="UP001154111"/>
    </source>
</evidence>
<name>A0AAU9VHI7_9FIRM</name>
<evidence type="ECO:0000256" key="3">
    <source>
        <dbReference type="ARBA" id="ARBA00023125"/>
    </source>
</evidence>
<dbReference type="GO" id="GO:0003700">
    <property type="term" value="F:DNA-binding transcription factor activity"/>
    <property type="evidence" value="ECO:0007669"/>
    <property type="project" value="InterPro"/>
</dbReference>
<keyword evidence="3" id="KW-0238">DNA-binding</keyword>
<dbReference type="Proteomes" id="UP001154111">
    <property type="component" value="Chromosome"/>
</dbReference>
<evidence type="ECO:0000313" key="7">
    <source>
        <dbReference type="EMBL" id="CAH2761302.1"/>
    </source>
</evidence>
<evidence type="ECO:0000313" key="6">
    <source>
        <dbReference type="EMBL" id="CAH2761297.1"/>
    </source>
</evidence>
<evidence type="ECO:0000256" key="4">
    <source>
        <dbReference type="ARBA" id="ARBA00023163"/>
    </source>
</evidence>
<dbReference type="PANTHER" id="PTHR30126:SF40">
    <property type="entry name" value="HTH-TYPE TRANSCRIPTIONAL REGULATOR GLTR"/>
    <property type="match status" value="1"/>
</dbReference>
<dbReference type="Pfam" id="PF00126">
    <property type="entry name" value="HTH_1"/>
    <property type="match status" value="1"/>
</dbReference>
<keyword evidence="4" id="KW-0804">Transcription</keyword>
<dbReference type="PRINTS" id="PR00039">
    <property type="entry name" value="HTHLYSR"/>
</dbReference>
<dbReference type="PANTHER" id="PTHR30126">
    <property type="entry name" value="HTH-TYPE TRANSCRIPTIONAL REGULATOR"/>
    <property type="match status" value="1"/>
</dbReference>
<dbReference type="PROSITE" id="PS50931">
    <property type="entry name" value="HTH_LYSR"/>
    <property type="match status" value="1"/>
</dbReference>
<dbReference type="Pfam" id="PF03466">
    <property type="entry name" value="LysR_substrate"/>
    <property type="match status" value="1"/>
</dbReference>
<dbReference type="EMBL" id="OW659477">
    <property type="protein sequence ID" value="CAH2761297.1"/>
    <property type="molecule type" value="Genomic_DNA"/>
</dbReference>
<dbReference type="RefSeq" id="WP_254007268.1">
    <property type="nucleotide sequence ID" value="NZ_OW659477.1"/>
</dbReference>
<evidence type="ECO:0000256" key="1">
    <source>
        <dbReference type="ARBA" id="ARBA00009437"/>
    </source>
</evidence>
<feature type="domain" description="HTH lysR-type" evidence="5">
    <location>
        <begin position="1"/>
        <end position="57"/>
    </location>
</feature>
<proteinExistence type="inferred from homology"/>
<dbReference type="AlphaFoldDB" id="A0AAU9VHI7"/>
<dbReference type="SUPFAM" id="SSF53850">
    <property type="entry name" value="Periplasmic binding protein-like II"/>
    <property type="match status" value="1"/>
</dbReference>
<keyword evidence="2" id="KW-0805">Transcription regulation</keyword>
<dbReference type="InterPro" id="IPR000847">
    <property type="entry name" value="LysR_HTH_N"/>
</dbReference>
<dbReference type="EMBL" id="OW659496">
    <property type="protein sequence ID" value="CAH2761302.1"/>
    <property type="molecule type" value="Genomic_DNA"/>
</dbReference>
<sequence>MDPKLKTLMTVMELESYTEAASVLHLTQPAVSQHIKRLETIYQCKLVYFEGRVLHFTQSAYLLYDFAKIQSAHQDVLFQKLEGVENPVSIGMTLSIADYYFPASLRSYLIEECVNFKIKVANTDTLLEDLKSGAIDCALVEGMFDQDIFTSHIFTEARFMPVVARTHPLVGQSVSLEKLLSYPVIVRELGSGTRSIFENWLTAHNHRLTSFQSVQEIGSFQTIKTFLKRSNAVSFMYTKVAHEDIENQELTYLELEDFELKRPLHFVYLKHHLKQNEIEAIYHLTQK</sequence>
<gene>
    <name evidence="6" type="primary">cysL_2</name>
    <name evidence="7" type="synonym">cysL_1</name>
    <name evidence="6" type="ORF">ERYAMS2_00633</name>
    <name evidence="7" type="ORF">ERYAMS_00343</name>
</gene>
<dbReference type="Gene3D" id="3.40.190.290">
    <property type="match status" value="1"/>
</dbReference>
<dbReference type="InterPro" id="IPR036390">
    <property type="entry name" value="WH_DNA-bd_sf"/>
</dbReference>
<dbReference type="InterPro" id="IPR005119">
    <property type="entry name" value="LysR_subst-bd"/>
</dbReference>
<reference evidence="6" key="1">
    <citation type="submission" date="2022-04" db="EMBL/GenBank/DDBJ databases">
        <authorList>
            <person name="Forde T."/>
        </authorList>
    </citation>
    <scope>NUCLEOTIDE SEQUENCE</scope>
    <source>
        <strain evidence="6">A18Y016a</strain>
        <strain evidence="7">A18Y020d</strain>
    </source>
</reference>